<dbReference type="SUPFAM" id="SSF52540">
    <property type="entry name" value="P-loop containing nucleoside triphosphate hydrolases"/>
    <property type="match status" value="1"/>
</dbReference>
<evidence type="ECO:0000313" key="6">
    <source>
        <dbReference type="Proteomes" id="UP001219297"/>
    </source>
</evidence>
<evidence type="ECO:0000313" key="5">
    <source>
        <dbReference type="EMBL" id="MDE1656292.1"/>
    </source>
</evidence>
<keyword evidence="1" id="KW-0547">Nucleotide-binding</keyword>
<name>A0ABT5V5N8_9ACTO</name>
<dbReference type="PROSITE" id="PS50893">
    <property type="entry name" value="ABC_TRANSPORTER_2"/>
    <property type="match status" value="1"/>
</dbReference>
<reference evidence="5 6" key="1">
    <citation type="submission" date="2023-02" db="EMBL/GenBank/DDBJ databases">
        <title>Defining the Infant Male Urobiome and Moving Towards Mechanisms in Urobiome Research.</title>
        <authorList>
            <person name="Reasoner S."/>
            <person name="Flores V."/>
            <person name="Van Horn G."/>
            <person name="Morales G."/>
            <person name="Peard L."/>
            <person name="Abelson B."/>
            <person name="Manuel C."/>
            <person name="Lee J."/>
            <person name="Baker B."/>
            <person name="Williams T."/>
            <person name="Schmitz J."/>
            <person name="Clayton D."/>
            <person name="Hadjifrangiskou M."/>
        </authorList>
    </citation>
    <scope>NUCLEOTIDE SEQUENCE [LARGE SCALE GENOMIC DNA]</scope>
    <source>
        <strain evidence="5 6">AS1053</strain>
    </source>
</reference>
<evidence type="ECO:0000256" key="3">
    <source>
        <dbReference type="SAM" id="MobiDB-lite"/>
    </source>
</evidence>
<organism evidence="5 6">
    <name type="scientific">Actinotignum sanguinis</name>
    <dbReference type="NCBI Taxonomy" id="1445614"/>
    <lineage>
        <taxon>Bacteria</taxon>
        <taxon>Bacillati</taxon>
        <taxon>Actinomycetota</taxon>
        <taxon>Actinomycetes</taxon>
        <taxon>Actinomycetales</taxon>
        <taxon>Actinomycetaceae</taxon>
        <taxon>Actinotignum</taxon>
    </lineage>
</organism>
<dbReference type="Pfam" id="PF00005">
    <property type="entry name" value="ABC_tran"/>
    <property type="match status" value="1"/>
</dbReference>
<dbReference type="Gene3D" id="3.40.50.300">
    <property type="entry name" value="P-loop containing nucleotide triphosphate hydrolases"/>
    <property type="match status" value="1"/>
</dbReference>
<evidence type="ECO:0000259" key="4">
    <source>
        <dbReference type="PROSITE" id="PS50893"/>
    </source>
</evidence>
<gene>
    <name evidence="5" type="ORF">PWJ81_04320</name>
</gene>
<dbReference type="PANTHER" id="PTHR43158">
    <property type="entry name" value="SKFA PEPTIDE EXPORT ATP-BINDING PROTEIN SKFE"/>
    <property type="match status" value="1"/>
</dbReference>
<dbReference type="GO" id="GO:0005524">
    <property type="term" value="F:ATP binding"/>
    <property type="evidence" value="ECO:0007669"/>
    <property type="project" value="UniProtKB-KW"/>
</dbReference>
<dbReference type="InterPro" id="IPR003593">
    <property type="entry name" value="AAA+_ATPase"/>
</dbReference>
<dbReference type="GeneID" id="83607709"/>
<evidence type="ECO:0000256" key="1">
    <source>
        <dbReference type="ARBA" id="ARBA00022741"/>
    </source>
</evidence>
<feature type="region of interest" description="Disordered" evidence="3">
    <location>
        <begin position="252"/>
        <end position="285"/>
    </location>
</feature>
<proteinExistence type="predicted"/>
<sequence length="285" mass="31136">MISIENLNFSYRRGSRALDDLSVEIGHNTITGLFGRNGSGKSTLGMLIAGLLPIWRSHGRATGKIFIDGHPVDENPEVMPGVAYIPARVEALSGSPLTLTMDLWRMARPTWDEDFARELFELFELNPSRTVDGLSVGQRSLFSAILGLAARCPITVFDEVHLGMDAVMRELFYRVLLSDFAEHPRTIILSSHLLEEVENLVDSVVFLHRGKLLEAGDADEVRARHSTDSLASLTDVLVTTTLSPAQRERLARPLAGHAPRPGTPPAGTVAATGEPTRTQIGVDHD</sequence>
<keyword evidence="6" id="KW-1185">Reference proteome</keyword>
<evidence type="ECO:0000256" key="2">
    <source>
        <dbReference type="ARBA" id="ARBA00022840"/>
    </source>
</evidence>
<dbReference type="Proteomes" id="UP001219297">
    <property type="component" value="Unassembled WGS sequence"/>
</dbReference>
<dbReference type="SMART" id="SM00382">
    <property type="entry name" value="AAA"/>
    <property type="match status" value="1"/>
</dbReference>
<comment type="caution">
    <text evidence="5">The sequence shown here is derived from an EMBL/GenBank/DDBJ whole genome shotgun (WGS) entry which is preliminary data.</text>
</comment>
<dbReference type="EMBL" id="JARBHI010000008">
    <property type="protein sequence ID" value="MDE1656292.1"/>
    <property type="molecule type" value="Genomic_DNA"/>
</dbReference>
<accession>A0ABT5V5N8</accession>
<dbReference type="InterPro" id="IPR003439">
    <property type="entry name" value="ABC_transporter-like_ATP-bd"/>
</dbReference>
<dbReference type="RefSeq" id="WP_274733282.1">
    <property type="nucleotide sequence ID" value="NZ_CAMXYX010000005.1"/>
</dbReference>
<dbReference type="PANTHER" id="PTHR43158:SF5">
    <property type="entry name" value="ABC TRANSPORTER, ATP-BINDING PROTEIN"/>
    <property type="match status" value="1"/>
</dbReference>
<keyword evidence="2 5" id="KW-0067">ATP-binding</keyword>
<protein>
    <submittedName>
        <fullName evidence="5">ABC transporter ATP-binding protein</fullName>
    </submittedName>
</protein>
<dbReference type="InterPro" id="IPR027417">
    <property type="entry name" value="P-loop_NTPase"/>
</dbReference>
<feature type="domain" description="ABC transporter" evidence="4">
    <location>
        <begin position="2"/>
        <end position="234"/>
    </location>
</feature>